<feature type="transmembrane region" description="Helical" evidence="9">
    <location>
        <begin position="68"/>
        <end position="90"/>
    </location>
</feature>
<dbReference type="EMBL" id="AP017470">
    <property type="protein sequence ID" value="BBB33124.1"/>
    <property type="molecule type" value="Genomic_DNA"/>
</dbReference>
<gene>
    <name evidence="10" type="ORF">TTHT_1638</name>
</gene>
<evidence type="ECO:0000256" key="6">
    <source>
        <dbReference type="ARBA" id="ARBA00022989"/>
    </source>
</evidence>
<feature type="transmembrane region" description="Helical" evidence="9">
    <location>
        <begin position="277"/>
        <end position="295"/>
    </location>
</feature>
<evidence type="ECO:0000256" key="5">
    <source>
        <dbReference type="ARBA" id="ARBA00022692"/>
    </source>
</evidence>
<dbReference type="Proteomes" id="UP000595564">
    <property type="component" value="Chromosome"/>
</dbReference>
<evidence type="ECO:0000256" key="3">
    <source>
        <dbReference type="ARBA" id="ARBA00022475"/>
    </source>
</evidence>
<keyword evidence="7 9" id="KW-0472">Membrane</keyword>
<name>A0A7R6PG50_9BACT</name>
<evidence type="ECO:0000256" key="1">
    <source>
        <dbReference type="ARBA" id="ARBA00004429"/>
    </source>
</evidence>
<evidence type="ECO:0000256" key="7">
    <source>
        <dbReference type="ARBA" id="ARBA00023136"/>
    </source>
</evidence>
<comment type="subcellular location">
    <subcellularLocation>
        <location evidence="1">Cell inner membrane</location>
        <topology evidence="1">Multi-pass membrane protein</topology>
    </subcellularLocation>
</comment>
<feature type="transmembrane region" description="Helical" evidence="9">
    <location>
        <begin position="232"/>
        <end position="252"/>
    </location>
</feature>
<evidence type="ECO:0000313" key="11">
    <source>
        <dbReference type="Proteomes" id="UP000595564"/>
    </source>
</evidence>
<evidence type="ECO:0000256" key="8">
    <source>
        <dbReference type="ARBA" id="ARBA00035655"/>
    </source>
</evidence>
<feature type="transmembrane region" description="Helical" evidence="9">
    <location>
        <begin position="179"/>
        <end position="198"/>
    </location>
</feature>
<reference evidence="10 11" key="1">
    <citation type="journal article" date="2012" name="Extremophiles">
        <title>Thermotomaculum hydrothermale gen. nov., sp. nov., a novel heterotrophic thermophile within the phylum Acidobacteria from a deep-sea hydrothermal vent chimney in the Southern Okinawa Trough.</title>
        <authorList>
            <person name="Izumi H."/>
            <person name="Nunoura T."/>
            <person name="Miyazaki M."/>
            <person name="Mino S."/>
            <person name="Toki T."/>
            <person name="Takai K."/>
            <person name="Sako Y."/>
            <person name="Sawabe T."/>
            <person name="Nakagawa S."/>
        </authorList>
    </citation>
    <scope>NUCLEOTIDE SEQUENCE [LARGE SCALE GENOMIC DNA]</scope>
    <source>
        <strain evidence="10 11">AC55</strain>
    </source>
</reference>
<organism evidence="10 11">
    <name type="scientific">Thermotomaculum hydrothermale</name>
    <dbReference type="NCBI Taxonomy" id="981385"/>
    <lineage>
        <taxon>Bacteria</taxon>
        <taxon>Pseudomonadati</taxon>
        <taxon>Acidobacteriota</taxon>
        <taxon>Holophagae</taxon>
        <taxon>Thermotomaculales</taxon>
        <taxon>Thermotomaculaceae</taxon>
        <taxon>Thermotomaculum</taxon>
    </lineage>
</organism>
<dbReference type="InterPro" id="IPR007272">
    <property type="entry name" value="Sulf_transp_TsuA/YedE"/>
</dbReference>
<dbReference type="RefSeq" id="WP_201327423.1">
    <property type="nucleotide sequence ID" value="NZ_AP017470.1"/>
</dbReference>
<evidence type="ECO:0000256" key="2">
    <source>
        <dbReference type="ARBA" id="ARBA00022448"/>
    </source>
</evidence>
<accession>A0A7R6PG50</accession>
<keyword evidence="6 9" id="KW-1133">Transmembrane helix</keyword>
<keyword evidence="5 9" id="KW-0812">Transmembrane</keyword>
<sequence length="334" mass="36173">MLEIFVLGVLFGFAIIYARLNKFETISGMATLEDLTVAKAMAFAIGLGMIILPFEIGFMLATYHVKPFILGGVVLGGILFGIGMAILGYCPGTLAISAGEGSVDAIVGIIGGLFGGLVFTLVLPSIKGILGPNFGKVYLEKIIGGQVIIFYIVAVIVGIALMALAFYLNKLEGKKDKKWLYSGIMLGILNPIVFLEVVQNRPIGASTAFPYVADKIFGLTDNPYFLKIQKPGHWEVIFLAGAIVCAFVFALIKKEFAFKYIYPRWEKTKGNSKVKRLIYAFLGGFILIFGARMAGGCTSGHILSGGMQFAISSFVFAIFVFISLLVTGRLFYKK</sequence>
<keyword evidence="4" id="KW-0997">Cell inner membrane</keyword>
<dbReference type="PANTHER" id="PTHR30574:SF1">
    <property type="entry name" value="SULPHUR TRANSPORT DOMAIN-CONTAINING PROTEIN"/>
    <property type="match status" value="1"/>
</dbReference>
<dbReference type="KEGG" id="thyd:TTHT_1638"/>
<feature type="transmembrane region" description="Helical" evidence="9">
    <location>
        <begin position="143"/>
        <end position="167"/>
    </location>
</feature>
<evidence type="ECO:0000256" key="9">
    <source>
        <dbReference type="SAM" id="Phobius"/>
    </source>
</evidence>
<dbReference type="PANTHER" id="PTHR30574">
    <property type="entry name" value="INNER MEMBRANE PROTEIN YEDE"/>
    <property type="match status" value="1"/>
</dbReference>
<feature type="transmembrane region" description="Helical" evidence="9">
    <location>
        <begin position="6"/>
        <end position="21"/>
    </location>
</feature>
<evidence type="ECO:0000313" key="10">
    <source>
        <dbReference type="EMBL" id="BBB33124.1"/>
    </source>
</evidence>
<keyword evidence="2" id="KW-0813">Transport</keyword>
<dbReference type="GO" id="GO:0005886">
    <property type="term" value="C:plasma membrane"/>
    <property type="evidence" value="ECO:0007669"/>
    <property type="project" value="UniProtKB-SubCell"/>
</dbReference>
<comment type="similarity">
    <text evidence="8">Belongs to the TsuA/YedE (TC 9.B.102) family.</text>
</comment>
<proteinExistence type="inferred from homology"/>
<feature type="transmembrane region" description="Helical" evidence="9">
    <location>
        <begin position="102"/>
        <end position="123"/>
    </location>
</feature>
<evidence type="ECO:0008006" key="12">
    <source>
        <dbReference type="Google" id="ProtNLM"/>
    </source>
</evidence>
<keyword evidence="3" id="KW-1003">Cell membrane</keyword>
<keyword evidence="11" id="KW-1185">Reference proteome</keyword>
<dbReference type="Pfam" id="PF04143">
    <property type="entry name" value="Sulf_transp"/>
    <property type="match status" value="1"/>
</dbReference>
<dbReference type="AlphaFoldDB" id="A0A7R6PG50"/>
<feature type="transmembrane region" description="Helical" evidence="9">
    <location>
        <begin position="307"/>
        <end position="332"/>
    </location>
</feature>
<feature type="transmembrane region" description="Helical" evidence="9">
    <location>
        <begin position="42"/>
        <end position="62"/>
    </location>
</feature>
<evidence type="ECO:0000256" key="4">
    <source>
        <dbReference type="ARBA" id="ARBA00022519"/>
    </source>
</evidence>
<protein>
    <recommendedName>
        <fullName evidence="12">Sulphur transport domain-containing protein</fullName>
    </recommendedName>
</protein>